<dbReference type="InterPro" id="IPR013078">
    <property type="entry name" value="His_Pase_superF_clade-1"/>
</dbReference>
<dbReference type="CDD" id="cd07067">
    <property type="entry name" value="HP_PGM_like"/>
    <property type="match status" value="1"/>
</dbReference>
<dbReference type="GO" id="GO:0016791">
    <property type="term" value="F:phosphatase activity"/>
    <property type="evidence" value="ECO:0007669"/>
    <property type="project" value="TreeGrafter"/>
</dbReference>
<proteinExistence type="predicted"/>
<dbReference type="RefSeq" id="WP_006546428.1">
    <property type="nucleotide sequence ID" value="NZ_DS999543.1"/>
</dbReference>
<dbReference type="EMBL" id="ACFG01000030">
    <property type="protein sequence ID" value="EEH63637.1"/>
    <property type="molecule type" value="Genomic_DNA"/>
</dbReference>
<evidence type="ECO:0000313" key="2">
    <source>
        <dbReference type="Proteomes" id="UP000010301"/>
    </source>
</evidence>
<evidence type="ECO:0000313" key="1">
    <source>
        <dbReference type="EMBL" id="EEH63637.1"/>
    </source>
</evidence>
<dbReference type="SMART" id="SM00855">
    <property type="entry name" value="PGAM"/>
    <property type="match status" value="1"/>
</dbReference>
<dbReference type="Proteomes" id="UP000010301">
    <property type="component" value="Unassembled WGS sequence"/>
</dbReference>
<keyword evidence="2" id="KW-1185">Reference proteome</keyword>
<accession>C0W0R3</accession>
<dbReference type="PANTHER" id="PTHR48100:SF51">
    <property type="entry name" value="PHOSPHOGLYCERATE MUTASE"/>
    <property type="match status" value="1"/>
</dbReference>
<dbReference type="HOGENOM" id="CLU_033323_5_1_11"/>
<dbReference type="Pfam" id="PF00300">
    <property type="entry name" value="His_Phos_1"/>
    <property type="match status" value="1"/>
</dbReference>
<name>C0W0R3_9ACTO</name>
<dbReference type="Gene3D" id="3.40.50.1240">
    <property type="entry name" value="Phosphoglycerate mutase-like"/>
    <property type="match status" value="1"/>
</dbReference>
<dbReference type="GO" id="GO:0005737">
    <property type="term" value="C:cytoplasm"/>
    <property type="evidence" value="ECO:0007669"/>
    <property type="project" value="TreeGrafter"/>
</dbReference>
<gene>
    <name evidence="1" type="ORF">HMPREF0044_0656</name>
</gene>
<organism evidence="1 2">
    <name type="scientific">Gleimia coleocanis DSM 15436</name>
    <dbReference type="NCBI Taxonomy" id="525245"/>
    <lineage>
        <taxon>Bacteria</taxon>
        <taxon>Bacillati</taxon>
        <taxon>Actinomycetota</taxon>
        <taxon>Actinomycetes</taxon>
        <taxon>Actinomycetales</taxon>
        <taxon>Actinomycetaceae</taxon>
        <taxon>Gleimia</taxon>
    </lineage>
</organism>
<protein>
    <submittedName>
        <fullName evidence="1">Phosphoglycerate mutase family protein</fullName>
    </submittedName>
</protein>
<dbReference type="InterPro" id="IPR029033">
    <property type="entry name" value="His_PPase_superfam"/>
</dbReference>
<dbReference type="eggNOG" id="COG0406">
    <property type="taxonomic scope" value="Bacteria"/>
</dbReference>
<comment type="caution">
    <text evidence="1">The sequence shown here is derived from an EMBL/GenBank/DDBJ whole genome shotgun (WGS) entry which is preliminary data.</text>
</comment>
<dbReference type="PANTHER" id="PTHR48100">
    <property type="entry name" value="BROAD-SPECIFICITY PHOSPHATASE YOR283W-RELATED"/>
    <property type="match status" value="1"/>
</dbReference>
<dbReference type="InterPro" id="IPR050275">
    <property type="entry name" value="PGM_Phosphatase"/>
</dbReference>
<dbReference type="SUPFAM" id="SSF53254">
    <property type="entry name" value="Phosphoglycerate mutase-like"/>
    <property type="match status" value="1"/>
</dbReference>
<dbReference type="AlphaFoldDB" id="C0W0R3"/>
<sequence length="221" mass="24263">MKTTIHLMRHGEVYNPDKVLYGRKPGFRLSSLGQEMASAAANAFVAGEHDLALVVASPLLRAQQTALPTALAFDLPVTADSRLVEAGNLFEGADIAANRWQLAYPSNWARYRNPFAPSWGEPYTQIVKRMSAVIADTLEVAKGREALLVSHQLPIWTVRSWVEGWSLAHLPFQRECSLASVTSLIFEDDTLVGCYYWEPAGHLLSKAADMVPGTSAAQLPQ</sequence>
<dbReference type="STRING" id="525245.HMPREF0044_0656"/>
<dbReference type="OrthoDB" id="3215466at2"/>
<reference evidence="1 2" key="1">
    <citation type="submission" date="2009-01" db="EMBL/GenBank/DDBJ databases">
        <authorList>
            <person name="Qin X."/>
            <person name="Bachman B."/>
            <person name="Battles P."/>
            <person name="Bell A."/>
            <person name="Bess C."/>
            <person name="Bickham C."/>
            <person name="Chaboub L."/>
            <person name="Chen D."/>
            <person name="Coyle M."/>
            <person name="Deiros D.R."/>
            <person name="Dinh H."/>
            <person name="Forbes L."/>
            <person name="Fowler G."/>
            <person name="Francisco L."/>
            <person name="Fu Q."/>
            <person name="Gubbala S."/>
            <person name="Hale W."/>
            <person name="Han Y."/>
            <person name="Hemphill L."/>
            <person name="Highlander S.K."/>
            <person name="Hirani K."/>
            <person name="Hogues M."/>
            <person name="Jackson L."/>
            <person name="Jakkamsetti A."/>
            <person name="Javaid M."/>
            <person name="Jiang H."/>
            <person name="Korchina V."/>
            <person name="Kovar C."/>
            <person name="Lara F."/>
            <person name="Lee S."/>
            <person name="Mata R."/>
            <person name="Mathew T."/>
            <person name="Moen C."/>
            <person name="Morales K."/>
            <person name="Munidasa M."/>
            <person name="Nazareth L."/>
            <person name="Ngo R."/>
            <person name="Nguyen L."/>
            <person name="Okwuonu G."/>
            <person name="Ongeri F."/>
            <person name="Patil S."/>
            <person name="Petrosino J."/>
            <person name="Pham C."/>
            <person name="Pham P."/>
            <person name="Pu L.-L."/>
            <person name="Puazo M."/>
            <person name="Raj R."/>
            <person name="Reid J."/>
            <person name="Rouhana J."/>
            <person name="Saada N."/>
            <person name="Shang Y."/>
            <person name="Simmons D."/>
            <person name="Thornton R."/>
            <person name="Warren J."/>
            <person name="Weissenberger G."/>
            <person name="Zhang J."/>
            <person name="Zhang L."/>
            <person name="Zhou C."/>
            <person name="Zhu D."/>
            <person name="Muzny D."/>
            <person name="Worley K."/>
            <person name="Gibbs R."/>
        </authorList>
    </citation>
    <scope>NUCLEOTIDE SEQUENCE [LARGE SCALE GENOMIC DNA]</scope>
    <source>
        <strain evidence="1 2">DSM 15436</strain>
    </source>
</reference>